<dbReference type="OrthoDB" id="3509362at2759"/>
<dbReference type="PANTHER" id="PTHR45033">
    <property type="match status" value="1"/>
</dbReference>
<dbReference type="InterPro" id="IPR013149">
    <property type="entry name" value="ADH-like_C"/>
</dbReference>
<dbReference type="InterPro" id="IPR011032">
    <property type="entry name" value="GroES-like_sf"/>
</dbReference>
<dbReference type="Pfam" id="PF08240">
    <property type="entry name" value="ADH_N"/>
    <property type="match status" value="1"/>
</dbReference>
<dbReference type="SUPFAM" id="SSF51735">
    <property type="entry name" value="NAD(P)-binding Rossmann-fold domains"/>
    <property type="match status" value="1"/>
</dbReference>
<feature type="domain" description="Enoyl reductase (ER)" evidence="1">
    <location>
        <begin position="15"/>
        <end position="346"/>
    </location>
</feature>
<evidence type="ECO:0000313" key="2">
    <source>
        <dbReference type="EMBL" id="KAF2823883.1"/>
    </source>
</evidence>
<proteinExistence type="predicted"/>
<dbReference type="AlphaFoldDB" id="A0A6A6ZSU1"/>
<dbReference type="Gene3D" id="3.40.50.720">
    <property type="entry name" value="NAD(P)-binding Rossmann-like Domain"/>
    <property type="match status" value="1"/>
</dbReference>
<dbReference type="PANTHER" id="PTHR45033:SF1">
    <property type="entry name" value="OXIDOREDUCTASE (EUROFUNG)"/>
    <property type="match status" value="1"/>
</dbReference>
<dbReference type="EMBL" id="MU006231">
    <property type="protein sequence ID" value="KAF2823883.1"/>
    <property type="molecule type" value="Genomic_DNA"/>
</dbReference>
<evidence type="ECO:0000259" key="1">
    <source>
        <dbReference type="SMART" id="SM00829"/>
    </source>
</evidence>
<dbReference type="Gene3D" id="3.90.180.10">
    <property type="entry name" value="Medium-chain alcohol dehydrogenases, catalytic domain"/>
    <property type="match status" value="1"/>
</dbReference>
<dbReference type="InterPro" id="IPR013154">
    <property type="entry name" value="ADH-like_N"/>
</dbReference>
<reference evidence="2" key="1">
    <citation type="journal article" date="2020" name="Stud. Mycol.">
        <title>101 Dothideomycetes genomes: a test case for predicting lifestyles and emergence of pathogens.</title>
        <authorList>
            <person name="Haridas S."/>
            <person name="Albert R."/>
            <person name="Binder M."/>
            <person name="Bloem J."/>
            <person name="Labutti K."/>
            <person name="Salamov A."/>
            <person name="Andreopoulos B."/>
            <person name="Baker S."/>
            <person name="Barry K."/>
            <person name="Bills G."/>
            <person name="Bluhm B."/>
            <person name="Cannon C."/>
            <person name="Castanera R."/>
            <person name="Culley D."/>
            <person name="Daum C."/>
            <person name="Ezra D."/>
            <person name="Gonzalez J."/>
            <person name="Henrissat B."/>
            <person name="Kuo A."/>
            <person name="Liang C."/>
            <person name="Lipzen A."/>
            <person name="Lutzoni F."/>
            <person name="Magnuson J."/>
            <person name="Mondo S."/>
            <person name="Nolan M."/>
            <person name="Ohm R."/>
            <person name="Pangilinan J."/>
            <person name="Park H.-J."/>
            <person name="Ramirez L."/>
            <person name="Alfaro M."/>
            <person name="Sun H."/>
            <person name="Tritt A."/>
            <person name="Yoshinaga Y."/>
            <person name="Zwiers L.-H."/>
            <person name="Turgeon B."/>
            <person name="Goodwin S."/>
            <person name="Spatafora J."/>
            <person name="Crous P."/>
            <person name="Grigoriev I."/>
        </authorList>
    </citation>
    <scope>NUCLEOTIDE SEQUENCE</scope>
    <source>
        <strain evidence="2">CBS 113818</strain>
    </source>
</reference>
<gene>
    <name evidence="2" type="ORF">CC86DRAFT_61369</name>
</gene>
<protein>
    <submittedName>
        <fullName evidence="2">Alcohol dehydrogenase</fullName>
    </submittedName>
</protein>
<name>A0A6A6ZSU1_9PLEO</name>
<dbReference type="SUPFAM" id="SSF50129">
    <property type="entry name" value="GroES-like"/>
    <property type="match status" value="1"/>
</dbReference>
<dbReference type="InterPro" id="IPR020843">
    <property type="entry name" value="ER"/>
</dbReference>
<dbReference type="InterPro" id="IPR052711">
    <property type="entry name" value="Zinc_ADH-like"/>
</dbReference>
<accession>A0A6A6ZSU1</accession>
<dbReference type="CDD" id="cd08276">
    <property type="entry name" value="MDR7"/>
    <property type="match status" value="1"/>
</dbReference>
<dbReference type="InterPro" id="IPR036291">
    <property type="entry name" value="NAD(P)-bd_dom_sf"/>
</dbReference>
<dbReference type="Proteomes" id="UP000799424">
    <property type="component" value="Unassembled WGS sequence"/>
</dbReference>
<dbReference type="GO" id="GO:0016491">
    <property type="term" value="F:oxidoreductase activity"/>
    <property type="evidence" value="ECO:0007669"/>
    <property type="project" value="InterPro"/>
</dbReference>
<dbReference type="SMART" id="SM00829">
    <property type="entry name" value="PKS_ER"/>
    <property type="match status" value="1"/>
</dbReference>
<dbReference type="Pfam" id="PF00107">
    <property type="entry name" value="ADH_zinc_N"/>
    <property type="match status" value="1"/>
</dbReference>
<organism evidence="2 3">
    <name type="scientific">Ophiobolus disseminans</name>
    <dbReference type="NCBI Taxonomy" id="1469910"/>
    <lineage>
        <taxon>Eukaryota</taxon>
        <taxon>Fungi</taxon>
        <taxon>Dikarya</taxon>
        <taxon>Ascomycota</taxon>
        <taxon>Pezizomycotina</taxon>
        <taxon>Dothideomycetes</taxon>
        <taxon>Pleosporomycetidae</taxon>
        <taxon>Pleosporales</taxon>
        <taxon>Pleosporineae</taxon>
        <taxon>Phaeosphaeriaceae</taxon>
        <taxon>Ophiobolus</taxon>
    </lineage>
</organism>
<evidence type="ECO:0000313" key="3">
    <source>
        <dbReference type="Proteomes" id="UP000799424"/>
    </source>
</evidence>
<keyword evidence="3" id="KW-1185">Reference proteome</keyword>
<sequence length="350" mass="37946">MSYPETYTAFRRTTGDLPNTIQQTQETLPKELGPKDVVIKIRAVSLNYREHATLIGTYPVQTDAGGIPCSDAAAEVVATGSAVKIFKVGDPVSPHVAQGPFEDTDDGVAVAIGFSKEGVLREYAIYEEKHLVHLPKDMSWEEGSILPCAGVTAWTALDRLTHVPKNASALMQGTGGVSIIALILCISAGIQPIITSSSDEKLQALQKLHPKVRGINYKTTTDMGAEVKHLTNGRGVNFVINNTGPQSIMDDVGFLCERGGTVSLVGFLHGFDADWEPRRLVELMSKSAKIKGIAVGSKAEFEEMNRYLEEKKVKLTPALDRTFDFKDSKEAFEYLASGKHTGKIVIKVAA</sequence>